<organism evidence="1 2">
    <name type="scientific">Leptospira inadai serovar Lyme</name>
    <dbReference type="NCBI Taxonomy" id="293084"/>
    <lineage>
        <taxon>Bacteria</taxon>
        <taxon>Pseudomonadati</taxon>
        <taxon>Spirochaetota</taxon>
        <taxon>Spirochaetia</taxon>
        <taxon>Leptospirales</taxon>
        <taxon>Leptospiraceae</taxon>
        <taxon>Leptospira</taxon>
    </lineage>
</organism>
<name>A0ABX4YH98_9LEPT</name>
<comment type="caution">
    <text evidence="1">The sequence shown here is derived from an EMBL/GenBank/DDBJ whole genome shotgun (WGS) entry which is preliminary data.</text>
</comment>
<dbReference type="Proteomes" id="UP000094669">
    <property type="component" value="Unassembled WGS sequence"/>
</dbReference>
<evidence type="ECO:0000313" key="2">
    <source>
        <dbReference type="Proteomes" id="UP000094669"/>
    </source>
</evidence>
<reference evidence="1" key="1">
    <citation type="submission" date="2018-01" db="EMBL/GenBank/DDBJ databases">
        <title>Genomic characterization of Leptospira inadai serogroup Lyme isolated from captured rat in Brazil and comparative analysis with human reference strain.</title>
        <authorList>
            <person name="Moreno L.Z."/>
            <person name="Loureiro A.P."/>
            <person name="Miraglia F."/>
            <person name="Kremer F.S."/>
            <person name="Eslabao M.R."/>
            <person name="Dellagostin O.A."/>
            <person name="Lilenbaum W."/>
            <person name="Moreno A.M."/>
        </authorList>
    </citation>
    <scope>NUCLEOTIDE SEQUENCE [LARGE SCALE GENOMIC DNA]</scope>
    <source>
        <strain evidence="1">M34/99</strain>
    </source>
</reference>
<sequence length="63" mass="7390">MENEFLFCISIRSFKKTTFVMVSNLSKQGIEWEIDFHLCINIFMIRIKCTATKHSSARSKSIE</sequence>
<protein>
    <submittedName>
        <fullName evidence="1">Uncharacterized protein</fullName>
    </submittedName>
</protein>
<accession>A0ABX4YH98</accession>
<gene>
    <name evidence="1" type="ORF">BES34_013430</name>
</gene>
<proteinExistence type="predicted"/>
<evidence type="ECO:0000313" key="1">
    <source>
        <dbReference type="EMBL" id="PNV74535.1"/>
    </source>
</evidence>
<keyword evidence="2" id="KW-1185">Reference proteome</keyword>
<dbReference type="EMBL" id="MCRM02000013">
    <property type="protein sequence ID" value="PNV74535.1"/>
    <property type="molecule type" value="Genomic_DNA"/>
</dbReference>